<dbReference type="PANTHER" id="PTHR43499">
    <property type="entry name" value="ABC TRANSPORTER I FAMILY MEMBER 1"/>
    <property type="match status" value="1"/>
</dbReference>
<organism evidence="8 9">
    <name type="scientific">Microbulbifer spongiae</name>
    <dbReference type="NCBI Taxonomy" id="2944933"/>
    <lineage>
        <taxon>Bacteria</taxon>
        <taxon>Pseudomonadati</taxon>
        <taxon>Pseudomonadota</taxon>
        <taxon>Gammaproteobacteria</taxon>
        <taxon>Cellvibrionales</taxon>
        <taxon>Microbulbiferaceae</taxon>
        <taxon>Microbulbifer</taxon>
    </lineage>
</organism>
<dbReference type="InterPro" id="IPR003593">
    <property type="entry name" value="AAA+_ATPase"/>
</dbReference>
<reference evidence="8 9" key="1">
    <citation type="submission" date="2022-05" db="EMBL/GenBank/DDBJ databases">
        <title>Microbulbifer sp. nov., isolated from sponge.</title>
        <authorList>
            <person name="Gao L."/>
        </authorList>
    </citation>
    <scope>NUCLEOTIDE SEQUENCE [LARGE SCALE GENOMIC DNA]</scope>
    <source>
        <strain evidence="8 9">MI-G</strain>
    </source>
</reference>
<keyword evidence="3" id="KW-0201">Cytochrome c-type biogenesis</keyword>
<dbReference type="Pfam" id="PF00005">
    <property type="entry name" value="ABC_tran"/>
    <property type="match status" value="1"/>
</dbReference>
<evidence type="ECO:0000256" key="3">
    <source>
        <dbReference type="ARBA" id="ARBA00022748"/>
    </source>
</evidence>
<dbReference type="NCBIfam" id="TIGR01189">
    <property type="entry name" value="ccmA"/>
    <property type="match status" value="1"/>
</dbReference>
<dbReference type="SMART" id="SM00382">
    <property type="entry name" value="AAA"/>
    <property type="match status" value="1"/>
</dbReference>
<keyword evidence="5" id="KW-1278">Translocase</keyword>
<dbReference type="EMBL" id="CP098023">
    <property type="protein sequence ID" value="WKD50950.1"/>
    <property type="molecule type" value="Genomic_DNA"/>
</dbReference>
<accession>A0ABY9EEP8</accession>
<keyword evidence="1" id="KW-0813">Transport</keyword>
<evidence type="ECO:0000256" key="6">
    <source>
        <dbReference type="ARBA" id="ARBA00023136"/>
    </source>
</evidence>
<dbReference type="InterPro" id="IPR027417">
    <property type="entry name" value="P-loop_NTPase"/>
</dbReference>
<dbReference type="PROSITE" id="PS50893">
    <property type="entry name" value="ABC_TRANSPORTER_2"/>
    <property type="match status" value="1"/>
</dbReference>
<dbReference type="RefSeq" id="WP_301417745.1">
    <property type="nucleotide sequence ID" value="NZ_CP098023.1"/>
</dbReference>
<gene>
    <name evidence="8" type="primary">ccmA</name>
    <name evidence="8" type="ORF">M8T91_05885</name>
</gene>
<dbReference type="Gene3D" id="3.40.50.300">
    <property type="entry name" value="P-loop containing nucleotide triphosphate hydrolases"/>
    <property type="match status" value="1"/>
</dbReference>
<feature type="domain" description="ABC transporter" evidence="7">
    <location>
        <begin position="11"/>
        <end position="222"/>
    </location>
</feature>
<keyword evidence="4" id="KW-0067">ATP-binding</keyword>
<evidence type="ECO:0000256" key="5">
    <source>
        <dbReference type="ARBA" id="ARBA00022967"/>
    </source>
</evidence>
<evidence type="ECO:0000256" key="2">
    <source>
        <dbReference type="ARBA" id="ARBA00022741"/>
    </source>
</evidence>
<proteinExistence type="predicted"/>
<evidence type="ECO:0000313" key="9">
    <source>
        <dbReference type="Proteomes" id="UP001321520"/>
    </source>
</evidence>
<keyword evidence="2" id="KW-0547">Nucleotide-binding</keyword>
<evidence type="ECO:0000313" key="8">
    <source>
        <dbReference type="EMBL" id="WKD50950.1"/>
    </source>
</evidence>
<sequence length="224" mass="24133">MSVTSKSPVVLQVRDLACDRDGRRLFEGLDFSLCTGAAIQIKGANGAGKTTLLRTLVGIVSDFRGEILWCGSSFPSALPAMRGSLLYIGHRGGVRGSLTPLENLLWYGATRESALWALDCVDLSGFEGSLCYSLSAGENRRVALARLFLPQTPRLWILDEPFTALDAVGVAILEQQMAAHLGFGGSILLTSHQCLSLERLVSVDLSDFVVDESLVAMEAEHVFS</sequence>
<dbReference type="PANTHER" id="PTHR43499:SF1">
    <property type="entry name" value="ABC TRANSPORTER I FAMILY MEMBER 1"/>
    <property type="match status" value="1"/>
</dbReference>
<dbReference type="Proteomes" id="UP001321520">
    <property type="component" value="Chromosome"/>
</dbReference>
<keyword evidence="6" id="KW-0472">Membrane</keyword>
<evidence type="ECO:0000259" key="7">
    <source>
        <dbReference type="PROSITE" id="PS50893"/>
    </source>
</evidence>
<evidence type="ECO:0000256" key="1">
    <source>
        <dbReference type="ARBA" id="ARBA00022448"/>
    </source>
</evidence>
<name>A0ABY9EEP8_9GAMM</name>
<keyword evidence="9" id="KW-1185">Reference proteome</keyword>
<dbReference type="SUPFAM" id="SSF52540">
    <property type="entry name" value="P-loop containing nucleoside triphosphate hydrolases"/>
    <property type="match status" value="1"/>
</dbReference>
<protein>
    <submittedName>
        <fullName evidence="8">Cytochrome c biogenesis heme-transporting ATPase CcmA</fullName>
    </submittedName>
</protein>
<dbReference type="InterPro" id="IPR005895">
    <property type="entry name" value="ABC_transptr_haem_export_CcmA"/>
</dbReference>
<evidence type="ECO:0000256" key="4">
    <source>
        <dbReference type="ARBA" id="ARBA00022840"/>
    </source>
</evidence>
<dbReference type="NCBIfam" id="NF010061">
    <property type="entry name" value="PRK13538.1"/>
    <property type="match status" value="1"/>
</dbReference>
<dbReference type="InterPro" id="IPR003439">
    <property type="entry name" value="ABC_transporter-like_ATP-bd"/>
</dbReference>